<organism evidence="2 3">
    <name type="scientific">Yinghuangia aomiensis</name>
    <dbReference type="NCBI Taxonomy" id="676205"/>
    <lineage>
        <taxon>Bacteria</taxon>
        <taxon>Bacillati</taxon>
        <taxon>Actinomycetota</taxon>
        <taxon>Actinomycetes</taxon>
        <taxon>Kitasatosporales</taxon>
        <taxon>Streptomycetaceae</taxon>
        <taxon>Yinghuangia</taxon>
    </lineage>
</organism>
<protein>
    <submittedName>
        <fullName evidence="2">Uncharacterized protein</fullName>
    </submittedName>
</protein>
<gene>
    <name evidence="2" type="ORF">GCM10023205_52630</name>
</gene>
<sequence length="65" mass="7275">MSRPNQARVHAQAVNDFEAAHGSPDTWQPWEREQFPRFVAAREAALMKADVTDPESMPGRVGVAR</sequence>
<reference evidence="3" key="1">
    <citation type="journal article" date="2019" name="Int. J. Syst. Evol. Microbiol.">
        <title>The Global Catalogue of Microorganisms (GCM) 10K type strain sequencing project: providing services to taxonomists for standard genome sequencing and annotation.</title>
        <authorList>
            <consortium name="The Broad Institute Genomics Platform"/>
            <consortium name="The Broad Institute Genome Sequencing Center for Infectious Disease"/>
            <person name="Wu L."/>
            <person name="Ma J."/>
        </authorList>
    </citation>
    <scope>NUCLEOTIDE SEQUENCE [LARGE SCALE GENOMIC DNA]</scope>
    <source>
        <strain evidence="3">JCM 17986</strain>
    </source>
</reference>
<feature type="region of interest" description="Disordered" evidence="1">
    <location>
        <begin position="1"/>
        <end position="30"/>
    </location>
</feature>
<evidence type="ECO:0000313" key="3">
    <source>
        <dbReference type="Proteomes" id="UP001500466"/>
    </source>
</evidence>
<dbReference type="EMBL" id="BAABHS010000019">
    <property type="protein sequence ID" value="GAA4978159.1"/>
    <property type="molecule type" value="Genomic_DNA"/>
</dbReference>
<proteinExistence type="predicted"/>
<evidence type="ECO:0000256" key="1">
    <source>
        <dbReference type="SAM" id="MobiDB-lite"/>
    </source>
</evidence>
<evidence type="ECO:0000313" key="2">
    <source>
        <dbReference type="EMBL" id="GAA4978159.1"/>
    </source>
</evidence>
<dbReference type="Proteomes" id="UP001500466">
    <property type="component" value="Unassembled WGS sequence"/>
</dbReference>
<name>A0ABP9HTW3_9ACTN</name>
<keyword evidence="3" id="KW-1185">Reference proteome</keyword>
<accession>A0ABP9HTW3</accession>
<comment type="caution">
    <text evidence="2">The sequence shown here is derived from an EMBL/GenBank/DDBJ whole genome shotgun (WGS) entry which is preliminary data.</text>
</comment>
<dbReference type="RefSeq" id="WP_345678160.1">
    <property type="nucleotide sequence ID" value="NZ_BAABHS010000019.1"/>
</dbReference>